<comment type="caution">
    <text evidence="2">The sequence shown here is derived from an EMBL/GenBank/DDBJ whole genome shotgun (WGS) entry which is preliminary data.</text>
</comment>
<organism evidence="2 3">
    <name type="scientific">Micromonospora polyrhachis</name>
    <dbReference type="NCBI Taxonomy" id="1282883"/>
    <lineage>
        <taxon>Bacteria</taxon>
        <taxon>Bacillati</taxon>
        <taxon>Actinomycetota</taxon>
        <taxon>Actinomycetes</taxon>
        <taxon>Micromonosporales</taxon>
        <taxon>Micromonosporaceae</taxon>
        <taxon>Micromonospora</taxon>
    </lineage>
</organism>
<dbReference type="RefSeq" id="WP_184535957.1">
    <property type="nucleotide sequence ID" value="NZ_JACHJW010000001.1"/>
</dbReference>
<sequence>MDWFCWAADAGRFAAALHARGYSADLRVPPEIQRDLVRDGVEVSFALIAQDAQGRVVVGGAGPWAGSAYPDGMLTGPTGRLGAVTCPIISPRAQIELKEMYPVWMPERPRRPKDRDDVARLRSVLDGSPASPS</sequence>
<dbReference type="Gene3D" id="3.30.460.40">
    <property type="match status" value="1"/>
</dbReference>
<feature type="compositionally biased region" description="Basic and acidic residues" evidence="1">
    <location>
        <begin position="107"/>
        <end position="120"/>
    </location>
</feature>
<feature type="region of interest" description="Disordered" evidence="1">
    <location>
        <begin position="107"/>
        <end position="133"/>
    </location>
</feature>
<proteinExistence type="predicted"/>
<dbReference type="Proteomes" id="UP000578819">
    <property type="component" value="Unassembled WGS sequence"/>
</dbReference>
<evidence type="ECO:0000313" key="2">
    <source>
        <dbReference type="EMBL" id="MBB4960148.1"/>
    </source>
</evidence>
<dbReference type="AlphaFoldDB" id="A0A7W7SSH6"/>
<protein>
    <submittedName>
        <fullName evidence="2">Uncharacterized protein</fullName>
    </submittedName>
</protein>
<evidence type="ECO:0000313" key="3">
    <source>
        <dbReference type="Proteomes" id="UP000578819"/>
    </source>
</evidence>
<keyword evidence="3" id="KW-1185">Reference proteome</keyword>
<name>A0A7W7SSH6_9ACTN</name>
<evidence type="ECO:0000256" key="1">
    <source>
        <dbReference type="SAM" id="MobiDB-lite"/>
    </source>
</evidence>
<dbReference type="EMBL" id="JACHJW010000001">
    <property type="protein sequence ID" value="MBB4960148.1"/>
    <property type="molecule type" value="Genomic_DNA"/>
</dbReference>
<gene>
    <name evidence="2" type="ORF">FHR38_003881</name>
</gene>
<reference evidence="2 3" key="1">
    <citation type="submission" date="2020-08" db="EMBL/GenBank/DDBJ databases">
        <title>Sequencing the genomes of 1000 actinobacteria strains.</title>
        <authorList>
            <person name="Klenk H.-P."/>
        </authorList>
    </citation>
    <scope>NUCLEOTIDE SEQUENCE [LARGE SCALE GENOMIC DNA]</scope>
    <source>
        <strain evidence="2 3">DSM 45886</strain>
    </source>
</reference>
<accession>A0A7W7SSH6</accession>